<dbReference type="EMBL" id="CP109546">
    <property type="protein sequence ID" value="WTZ13206.1"/>
    <property type="molecule type" value="Genomic_DNA"/>
</dbReference>
<accession>A0AAU3I5R7</accession>
<evidence type="ECO:0000313" key="2">
    <source>
        <dbReference type="EMBL" id="WTZ13206.1"/>
    </source>
</evidence>
<sequence>MGIFSRKNKDDDPFDGLNTEEDDLRVDIFTPQMLTKRMAWDIVPCTEVEALLPLMGLTPDSKDVSDMEHSASHARIDALAPLKEMLALLIPIVSGITASAMLVNSGKSVDEETAAILQRHHSVVVRAGVVAVLANLLDMGIISYADGVQFGDQFLG</sequence>
<evidence type="ECO:0000256" key="1">
    <source>
        <dbReference type="SAM" id="Phobius"/>
    </source>
</evidence>
<name>A0AAU3I5R7_9ACTN</name>
<protein>
    <submittedName>
        <fullName evidence="2">Uncharacterized protein</fullName>
    </submittedName>
</protein>
<proteinExistence type="predicted"/>
<feature type="transmembrane region" description="Helical" evidence="1">
    <location>
        <begin position="123"/>
        <end position="145"/>
    </location>
</feature>
<keyword evidence="1" id="KW-0812">Transmembrane</keyword>
<keyword evidence="1" id="KW-0472">Membrane</keyword>
<dbReference type="AlphaFoldDB" id="A0AAU3I5R7"/>
<reference evidence="2" key="1">
    <citation type="submission" date="2022-10" db="EMBL/GenBank/DDBJ databases">
        <title>The complete genomes of actinobacterial strains from the NBC collection.</title>
        <authorList>
            <person name="Joergensen T.S."/>
            <person name="Alvarez Arevalo M."/>
            <person name="Sterndorff E.B."/>
            <person name="Faurdal D."/>
            <person name="Vuksanovic O."/>
            <person name="Mourched A.-S."/>
            <person name="Charusanti P."/>
            <person name="Shaw S."/>
            <person name="Blin K."/>
            <person name="Weber T."/>
        </authorList>
    </citation>
    <scope>NUCLEOTIDE SEQUENCE</scope>
    <source>
        <strain evidence="2">NBC_01393</strain>
    </source>
</reference>
<organism evidence="2">
    <name type="scientific">Streptomyces sp. NBC_01393</name>
    <dbReference type="NCBI Taxonomy" id="2903851"/>
    <lineage>
        <taxon>Bacteria</taxon>
        <taxon>Bacillati</taxon>
        <taxon>Actinomycetota</taxon>
        <taxon>Actinomycetes</taxon>
        <taxon>Kitasatosporales</taxon>
        <taxon>Streptomycetaceae</taxon>
        <taxon>Streptomyces</taxon>
    </lineage>
</organism>
<keyword evidence="1" id="KW-1133">Transmembrane helix</keyword>
<gene>
    <name evidence="2" type="ORF">OG699_37740</name>
</gene>